<proteinExistence type="predicted"/>
<dbReference type="Proteomes" id="UP000278962">
    <property type="component" value="Unassembled WGS sequence"/>
</dbReference>
<gene>
    <name evidence="3" type="ORF">C8N24_3692</name>
</gene>
<sequence length="609" mass="64841">MDTDSERWRPAPWAAAALLGAAATGTLAYRQRARSPLVAAAAVLAGQVIAYANARRAIQHALGIGPGRRTFEQERARAFRDLLLDDGTHTPSFGAAEAALERLQAGPMAADAARRIASARAGINALERQLFETRAQRESDKDVDQQRRLGGFAPHAPSRAGDPLALYGVRPRLPARVPAELGDVIEQVGLVLDEVRLLHTAEIEWSTLLFTLWARAAIVGLAPALSNATAAPVDLRHPGGMAWAAAAAIATATATAGPRVADAAMDRGAAGRRVRHALLRVEVPATCVLLYTQPSWMSGVFAGGWTNWAQRPDFSWRRLATFVGVVTTVQSVGLTRRGVSFPRTAAEVAAGLAAVFYTGSSYGAILPLSASTAAQVIASGTLPVRAVREARERMLDVAGTLREAVAGLELDADVTTVVEAAAVLEANADAIEQPPDVLFELVETAFRHSDVPLGDTDAAATRARDAELAGEPAPVELRTPLFGDVEGLRTAVVRSAKDARTLHNLLVVLIREAEVHGTMRAYVALDVVGDRLVLRVANERRPVPRRGRRGSGGARIERLARQLPQGRLDRRENTDGAFVGLRPRPGWFGVEVSCSAAVLSGFPDHVRGD</sequence>
<accession>A0A660LFC9</accession>
<keyword evidence="2" id="KW-0472">Membrane</keyword>
<dbReference type="EMBL" id="RBIL01000001">
    <property type="protein sequence ID" value="RKQ93818.1"/>
    <property type="molecule type" value="Genomic_DNA"/>
</dbReference>
<feature type="region of interest" description="Disordered" evidence="1">
    <location>
        <begin position="136"/>
        <end position="155"/>
    </location>
</feature>
<feature type="transmembrane region" description="Helical" evidence="2">
    <location>
        <begin position="12"/>
        <end position="29"/>
    </location>
</feature>
<dbReference type="AlphaFoldDB" id="A0A660LFC9"/>
<comment type="caution">
    <text evidence="3">The sequence shown here is derived from an EMBL/GenBank/DDBJ whole genome shotgun (WGS) entry which is preliminary data.</text>
</comment>
<feature type="compositionally biased region" description="Basic and acidic residues" evidence="1">
    <location>
        <begin position="136"/>
        <end position="147"/>
    </location>
</feature>
<evidence type="ECO:0000313" key="4">
    <source>
        <dbReference type="Proteomes" id="UP000278962"/>
    </source>
</evidence>
<keyword evidence="2" id="KW-0812">Transmembrane</keyword>
<protein>
    <submittedName>
        <fullName evidence="3">Uncharacterized protein</fullName>
    </submittedName>
</protein>
<evidence type="ECO:0000256" key="1">
    <source>
        <dbReference type="SAM" id="MobiDB-lite"/>
    </source>
</evidence>
<keyword evidence="4" id="KW-1185">Reference proteome</keyword>
<evidence type="ECO:0000256" key="2">
    <source>
        <dbReference type="SAM" id="Phobius"/>
    </source>
</evidence>
<evidence type="ECO:0000313" key="3">
    <source>
        <dbReference type="EMBL" id="RKQ93818.1"/>
    </source>
</evidence>
<organism evidence="3 4">
    <name type="scientific">Solirubrobacter pauli</name>
    <dbReference type="NCBI Taxonomy" id="166793"/>
    <lineage>
        <taxon>Bacteria</taxon>
        <taxon>Bacillati</taxon>
        <taxon>Actinomycetota</taxon>
        <taxon>Thermoleophilia</taxon>
        <taxon>Solirubrobacterales</taxon>
        <taxon>Solirubrobacteraceae</taxon>
        <taxon>Solirubrobacter</taxon>
    </lineage>
</organism>
<name>A0A660LFC9_9ACTN</name>
<feature type="transmembrane region" description="Helical" evidence="2">
    <location>
        <begin position="36"/>
        <end position="54"/>
    </location>
</feature>
<keyword evidence="2" id="KW-1133">Transmembrane helix</keyword>
<dbReference type="RefSeq" id="WP_147447869.1">
    <property type="nucleotide sequence ID" value="NZ_RBIL01000001.1"/>
</dbReference>
<reference evidence="3 4" key="1">
    <citation type="submission" date="2018-10" db="EMBL/GenBank/DDBJ databases">
        <title>Genomic Encyclopedia of Archaeal and Bacterial Type Strains, Phase II (KMG-II): from individual species to whole genera.</title>
        <authorList>
            <person name="Goeker M."/>
        </authorList>
    </citation>
    <scope>NUCLEOTIDE SEQUENCE [LARGE SCALE GENOMIC DNA]</scope>
    <source>
        <strain evidence="3 4">DSM 14954</strain>
    </source>
</reference>